<feature type="compositionally biased region" description="Basic and acidic residues" evidence="6">
    <location>
        <begin position="1037"/>
        <end position="1050"/>
    </location>
</feature>
<feature type="transmembrane region" description="Helical" evidence="7">
    <location>
        <begin position="62"/>
        <end position="84"/>
    </location>
</feature>
<feature type="region of interest" description="Disordered" evidence="6">
    <location>
        <begin position="728"/>
        <end position="755"/>
    </location>
</feature>
<feature type="transmembrane region" description="Helical" evidence="7">
    <location>
        <begin position="90"/>
        <end position="111"/>
    </location>
</feature>
<feature type="transmembrane region" description="Helical" evidence="7">
    <location>
        <begin position="404"/>
        <end position="423"/>
    </location>
</feature>
<protein>
    <submittedName>
        <fullName evidence="8">Uncharacterized protein</fullName>
    </submittedName>
</protein>
<evidence type="ECO:0000313" key="9">
    <source>
        <dbReference type="Proteomes" id="UP000001058"/>
    </source>
</evidence>
<organism evidence="9">
    <name type="scientific">Volvox carteri f. nagariensis</name>
    <dbReference type="NCBI Taxonomy" id="3068"/>
    <lineage>
        <taxon>Eukaryota</taxon>
        <taxon>Viridiplantae</taxon>
        <taxon>Chlorophyta</taxon>
        <taxon>core chlorophytes</taxon>
        <taxon>Chlorophyceae</taxon>
        <taxon>CS clade</taxon>
        <taxon>Chlamydomonadales</taxon>
        <taxon>Volvocaceae</taxon>
        <taxon>Volvox</taxon>
    </lineage>
</organism>
<evidence type="ECO:0000256" key="1">
    <source>
        <dbReference type="ARBA" id="ARBA00004141"/>
    </source>
</evidence>
<evidence type="ECO:0000256" key="5">
    <source>
        <dbReference type="ARBA" id="ARBA00023136"/>
    </source>
</evidence>
<dbReference type="STRING" id="3068.D8U6J7"/>
<evidence type="ECO:0000256" key="6">
    <source>
        <dbReference type="SAM" id="MobiDB-lite"/>
    </source>
</evidence>
<feature type="region of interest" description="Disordered" evidence="6">
    <location>
        <begin position="1030"/>
        <end position="1071"/>
    </location>
</feature>
<gene>
    <name evidence="8" type="ORF">VOLCADRAFT_106319</name>
</gene>
<feature type="region of interest" description="Disordered" evidence="6">
    <location>
        <begin position="1382"/>
        <end position="1431"/>
    </location>
</feature>
<feature type="compositionally biased region" description="Basic and acidic residues" evidence="6">
    <location>
        <begin position="1339"/>
        <end position="1349"/>
    </location>
</feature>
<feature type="transmembrane region" description="Helical" evidence="7">
    <location>
        <begin position="123"/>
        <end position="141"/>
    </location>
</feature>
<comment type="subcellular location">
    <subcellularLocation>
        <location evidence="1">Membrane</location>
        <topology evidence="1">Multi-pass membrane protein</topology>
    </subcellularLocation>
</comment>
<sequence>MNIPFTLRDHFPSLNKAVESFIFRNVCATVCIFSNETRLGIVTGKHLAQVCRESYPPQICALLWVLCEISIVALDLTMLLGTAIGLNLLLGWPLLPCILLTSLDALLLLLLVPAQGVKKSEALTVGLLAIVVACFLVDLLVSRPPLRSVVSGLLPRLRRDSVYTAVSLLGANVMPHNFYLHSALVSGQAAKAAAAAGGGQAGGDGIQGHIRTLCLYNFLDIGAALGVALVINVALLLVSAATFHSAGVVVHTLQAAHDLMEQTLSSSIAPAAFGTALLCAGQLSTFTGTIAGQVVLQGFLNIHISTWLRRLITRTAAIIPAAVLQYVYGDRGTYKYVACVPLQPLVRQSRTLRFWEYQSSLWTFLLIAQVVLALQLPVTLVPLIKATSNRQLMGSHASSRLMAAAAWGATGLVFLANLMLFVTQMLPEVSRGRGILDKDGPLDAWIDRVASLAYSDPLRAVGLVGLLVAASAFLALQLWMIVTPLRVDVSSASSSSSLTPASMASLSQDDGCTGLSPTWHDGGACGGSNIGATASSGFGVNSVDGEQRAAAAARGISQWWYGGGGAGLPRSFDGRAGSRWYVFWGSRGGGSRRSAQQLAVQVYGRGKSYISVEPVQQAAGQQGPPWLQPPVQPQCVDSLGGLSGAPDMSASSGTSSSFAVAAAASATASTAVYGTSWVPPRSAIVTVIGSGLRPYDSSTASADLALLHLPWRPRERYHRRLSGCFYSEGDSNGDSSANDVSDAEEDEANEAAGTSIRSRLDIAPVQHLLGSAIEGLQESRDDVSMDIVMRKVRVVDPGGVVPVTEVQERQGPVTGEMSPAVGTMVQANRCSSSSVSGGCTSITITSSATAATAAAADTTANVGSDDSETGGRRERQRLRLPGQTPANSAVTTAAATAAAATGVSCSGGATAYVYTDAELPAAADRTALRFVGEGKVAEPVSSGMTAPPPHHLNTAPKVEARAAAVNVDRGSSGGSGGGGTGGILQRPKHPVARGTRPKFARILEDFWASFYDAHGRPVCRAREAAALLRPPQAHVQQEVRRHECVQRSDRSGTGADGGSGGDRDHVGTCYPASSDPGSSIGAYEANGSAAAAAAAATTPAATAMSVSDVPLCSPLLCSHTDGSHLCMGCSQALFESVRQCLRALEELKEVLETLWGCWPLQLVMPSDNQTFHYHRAILLAARNADFIALQALCAGTYSSHVDQSKLLASTPLLRSQTAVRPLPNPPAGPVVTEPLLPAPAAPSPAGCHDHNTNARSNLGFFQQQHPYPHPHHQQTQNARGLQQQPLMQQPLAQPWSWWAGQGRMESTSISTSCNSVDITDSTLASWSQAEASTRMNSRHHLDADGEGRSARSTSISETITTSVAGWARSGFGAAGPPAAPRLLSSSCLSPRGPPGAMPSEPEPPVPQAPPAARTHPKAPLPLPWQQQPSPPPVSQLVPLGLVAPPPTFSSWCVFGPAVLISFGIWSVFTLAQWCMADSRPAHWGHYASVLNRLQGVLRDARLEVTAMAATASVAEAVTVALEELFTGDVGAAAGGGGDGGRGYTLPASAPASARSTIAPSQLPQHQYHQMFPSGTGTGASTTQPLQVKHQHQHQSQQNLGGRMGVGQRSSTRVGGHPLLQHASVRLHEQPQQLLLQEQQQRRQQLQLAHPLPPTALRLCPKHLDLLRTELLQQLEGMEAYVLGRRGPAETAAGQVAFPKAKEIVASVMRRYRRKLGAGTGVGANSTTAAAAVAAAAAAGAGAGNSLRVTTGGAEVAECCRVHQAPAVSTDVSVARQQNAARLAADAGGVFSQDESSATAGCPFGQPLGRGAGSGWGFDSLFCW</sequence>
<feature type="region of interest" description="Disordered" evidence="6">
    <location>
        <begin position="854"/>
        <end position="887"/>
    </location>
</feature>
<feature type="compositionally biased region" description="Pro residues" evidence="6">
    <location>
        <begin position="1391"/>
        <end position="1409"/>
    </location>
</feature>
<feature type="region of interest" description="Disordered" evidence="6">
    <location>
        <begin position="1261"/>
        <end position="1281"/>
    </location>
</feature>
<name>D8U6J7_VOLCA</name>
<feature type="compositionally biased region" description="Gly residues" evidence="6">
    <location>
        <begin position="971"/>
        <end position="982"/>
    </location>
</feature>
<dbReference type="GeneID" id="9624220"/>
<dbReference type="eggNOG" id="KOG1291">
    <property type="taxonomic scope" value="Eukaryota"/>
</dbReference>
<dbReference type="Pfam" id="PF01566">
    <property type="entry name" value="Nramp"/>
    <property type="match status" value="1"/>
</dbReference>
<dbReference type="RefSeq" id="XP_002954234.1">
    <property type="nucleotide sequence ID" value="XM_002954188.1"/>
</dbReference>
<keyword evidence="9" id="KW-1185">Reference proteome</keyword>
<proteinExistence type="inferred from homology"/>
<comment type="similarity">
    <text evidence="2">Belongs to the NRAMP (TC 2.A.55) family.</text>
</comment>
<keyword evidence="5 7" id="KW-0472">Membrane</keyword>
<dbReference type="GO" id="GO:0005886">
    <property type="term" value="C:plasma membrane"/>
    <property type="evidence" value="ECO:0007669"/>
    <property type="project" value="TreeGrafter"/>
</dbReference>
<dbReference type="EMBL" id="GL378362">
    <property type="protein sequence ID" value="EFJ44658.1"/>
    <property type="molecule type" value="Genomic_DNA"/>
</dbReference>
<keyword evidence="4 7" id="KW-1133">Transmembrane helix</keyword>
<dbReference type="PRINTS" id="PR00447">
    <property type="entry name" value="NATRESASSCMP"/>
</dbReference>
<feature type="region of interest" description="Disordered" evidence="6">
    <location>
        <begin position="1567"/>
        <end position="1614"/>
    </location>
</feature>
<feature type="transmembrane region" description="Helical" evidence="7">
    <location>
        <begin position="460"/>
        <end position="482"/>
    </location>
</feature>
<dbReference type="FunCoup" id="D8U6J7">
    <property type="interactions" value="355"/>
</dbReference>
<feature type="region of interest" description="Disordered" evidence="6">
    <location>
        <begin position="969"/>
        <end position="992"/>
    </location>
</feature>
<dbReference type="GO" id="GO:0015086">
    <property type="term" value="F:cadmium ion transmembrane transporter activity"/>
    <property type="evidence" value="ECO:0007669"/>
    <property type="project" value="TreeGrafter"/>
</dbReference>
<reference evidence="8 9" key="1">
    <citation type="journal article" date="2010" name="Science">
        <title>Genomic analysis of organismal complexity in the multicellular green alga Volvox carteri.</title>
        <authorList>
            <person name="Prochnik S.E."/>
            <person name="Umen J."/>
            <person name="Nedelcu A.M."/>
            <person name="Hallmann A."/>
            <person name="Miller S.M."/>
            <person name="Nishii I."/>
            <person name="Ferris P."/>
            <person name="Kuo A."/>
            <person name="Mitros T."/>
            <person name="Fritz-Laylin L.K."/>
            <person name="Hellsten U."/>
            <person name="Chapman J."/>
            <person name="Simakov O."/>
            <person name="Rensing S.A."/>
            <person name="Terry A."/>
            <person name="Pangilinan J."/>
            <person name="Kapitonov V."/>
            <person name="Jurka J."/>
            <person name="Salamov A."/>
            <person name="Shapiro H."/>
            <person name="Schmutz J."/>
            <person name="Grimwood J."/>
            <person name="Lindquist E."/>
            <person name="Lucas S."/>
            <person name="Grigoriev I.V."/>
            <person name="Schmitt R."/>
            <person name="Kirk D."/>
            <person name="Rokhsar D.S."/>
        </authorList>
    </citation>
    <scope>NUCLEOTIDE SEQUENCE [LARGE SCALE GENOMIC DNA]</scope>
    <source>
        <strain evidence="9">f. Nagariensis / Eve</strain>
    </source>
</reference>
<evidence type="ECO:0000256" key="7">
    <source>
        <dbReference type="SAM" id="Phobius"/>
    </source>
</evidence>
<dbReference type="PANTHER" id="PTHR11706:SF75">
    <property type="entry name" value="ETHYLENE-INSENSITIVE PROTEIN 2"/>
    <property type="match status" value="1"/>
</dbReference>
<dbReference type="PANTHER" id="PTHR11706">
    <property type="entry name" value="SOLUTE CARRIER PROTEIN FAMILY 11 MEMBER"/>
    <property type="match status" value="1"/>
</dbReference>
<dbReference type="OrthoDB" id="409173at2759"/>
<feature type="compositionally biased region" description="Polar residues" evidence="6">
    <location>
        <begin position="1567"/>
        <end position="1585"/>
    </location>
</feature>
<evidence type="ECO:0000256" key="2">
    <source>
        <dbReference type="ARBA" id="ARBA00009965"/>
    </source>
</evidence>
<evidence type="ECO:0000256" key="4">
    <source>
        <dbReference type="ARBA" id="ARBA00022989"/>
    </source>
</evidence>
<dbReference type="InParanoid" id="D8U6J7"/>
<dbReference type="InterPro" id="IPR001046">
    <property type="entry name" value="NRAMP_fam"/>
</dbReference>
<dbReference type="GO" id="GO:0005384">
    <property type="term" value="F:manganese ion transmembrane transporter activity"/>
    <property type="evidence" value="ECO:0007669"/>
    <property type="project" value="TreeGrafter"/>
</dbReference>
<evidence type="ECO:0000256" key="3">
    <source>
        <dbReference type="ARBA" id="ARBA00022692"/>
    </source>
</evidence>
<feature type="transmembrane region" description="Helical" evidence="7">
    <location>
        <begin position="221"/>
        <end position="243"/>
    </location>
</feature>
<dbReference type="GO" id="GO:0034755">
    <property type="term" value="P:iron ion transmembrane transport"/>
    <property type="evidence" value="ECO:0007669"/>
    <property type="project" value="TreeGrafter"/>
</dbReference>
<feature type="region of interest" description="Disordered" evidence="6">
    <location>
        <begin position="1329"/>
        <end position="1356"/>
    </location>
</feature>
<dbReference type="KEGG" id="vcn:VOLCADRAFT_106319"/>
<keyword evidence="3 7" id="KW-0812">Transmembrane</keyword>
<feature type="compositionally biased region" description="Pro residues" evidence="6">
    <location>
        <begin position="1418"/>
        <end position="1431"/>
    </location>
</feature>
<dbReference type="Proteomes" id="UP000001058">
    <property type="component" value="Unassembled WGS sequence"/>
</dbReference>
<accession>D8U6J7</accession>
<evidence type="ECO:0000313" key="8">
    <source>
        <dbReference type="EMBL" id="EFJ44658.1"/>
    </source>
</evidence>
<feature type="transmembrane region" description="Helical" evidence="7">
    <location>
        <begin position="361"/>
        <end position="384"/>
    </location>
</feature>